<evidence type="ECO:0000256" key="3">
    <source>
        <dbReference type="ARBA" id="ARBA00022475"/>
    </source>
</evidence>
<reference evidence="11" key="1">
    <citation type="submission" date="2017-03" db="EMBL/GenBank/DDBJ databases">
        <authorList>
            <person name="Lund M.B."/>
        </authorList>
    </citation>
    <scope>NUCLEOTIDE SEQUENCE [LARGE SCALE GENOMIC DNA]</scope>
</reference>
<evidence type="ECO:0000256" key="6">
    <source>
        <dbReference type="ARBA" id="ARBA00023136"/>
    </source>
</evidence>
<feature type="domain" description="Major facilitator superfamily (MFS) profile" evidence="9">
    <location>
        <begin position="12"/>
        <end position="400"/>
    </location>
</feature>
<feature type="transmembrane region" description="Helical" evidence="8">
    <location>
        <begin position="308"/>
        <end position="331"/>
    </location>
</feature>
<proteinExistence type="predicted"/>
<dbReference type="InterPro" id="IPR036259">
    <property type="entry name" value="MFS_trans_sf"/>
</dbReference>
<dbReference type="InterPro" id="IPR020846">
    <property type="entry name" value="MFS_dom"/>
</dbReference>
<evidence type="ECO:0000313" key="10">
    <source>
        <dbReference type="EMBL" id="PDQ36541.1"/>
    </source>
</evidence>
<feature type="transmembrane region" description="Helical" evidence="8">
    <location>
        <begin position="80"/>
        <end position="101"/>
    </location>
</feature>
<protein>
    <recommendedName>
        <fullName evidence="9">Major facilitator superfamily (MFS) profile domain-containing protein</fullName>
    </recommendedName>
</protein>
<dbReference type="PANTHER" id="PTHR23513:SF11">
    <property type="entry name" value="STAPHYLOFERRIN A TRANSPORTER"/>
    <property type="match status" value="1"/>
</dbReference>
<feature type="transmembrane region" description="Helical" evidence="8">
    <location>
        <begin position="257"/>
        <end position="276"/>
    </location>
</feature>
<feature type="transmembrane region" description="Helical" evidence="8">
    <location>
        <begin position="343"/>
        <end position="366"/>
    </location>
</feature>
<feature type="transmembrane region" description="Helical" evidence="8">
    <location>
        <begin position="283"/>
        <end position="302"/>
    </location>
</feature>
<evidence type="ECO:0000256" key="1">
    <source>
        <dbReference type="ARBA" id="ARBA00004651"/>
    </source>
</evidence>
<dbReference type="PROSITE" id="PS50850">
    <property type="entry name" value="MFS"/>
    <property type="match status" value="1"/>
</dbReference>
<gene>
    <name evidence="10" type="ORF">B5766_00245</name>
</gene>
<keyword evidence="2" id="KW-0813">Transport</keyword>
<dbReference type="InterPro" id="IPR010290">
    <property type="entry name" value="TM_effector"/>
</dbReference>
<dbReference type="EMBL" id="NAEP01000008">
    <property type="protein sequence ID" value="PDQ36541.1"/>
    <property type="molecule type" value="Genomic_DNA"/>
</dbReference>
<evidence type="ECO:0000256" key="2">
    <source>
        <dbReference type="ARBA" id="ARBA00022448"/>
    </source>
</evidence>
<keyword evidence="4 8" id="KW-0812">Transmembrane</keyword>
<comment type="caution">
    <text evidence="10">The sequence shown here is derived from an EMBL/GenBank/DDBJ whole genome shotgun (WGS) entry which is preliminary data.</text>
</comment>
<name>A0A2A6FV87_9MICO</name>
<dbReference type="Pfam" id="PF05977">
    <property type="entry name" value="MFS_3"/>
    <property type="match status" value="1"/>
</dbReference>
<keyword evidence="5 8" id="KW-1133">Transmembrane helix</keyword>
<dbReference type="AlphaFoldDB" id="A0A2A6FV87"/>
<accession>A0A2A6FV87</accession>
<feature type="transmembrane region" description="Helical" evidence="8">
    <location>
        <begin position="222"/>
        <end position="251"/>
    </location>
</feature>
<dbReference type="GO" id="GO:0005886">
    <property type="term" value="C:plasma membrane"/>
    <property type="evidence" value="ECO:0007669"/>
    <property type="project" value="UniProtKB-SubCell"/>
</dbReference>
<dbReference type="PANTHER" id="PTHR23513">
    <property type="entry name" value="INTEGRAL MEMBRANE EFFLUX PROTEIN-RELATED"/>
    <property type="match status" value="1"/>
</dbReference>
<dbReference type="Gene3D" id="1.20.1250.20">
    <property type="entry name" value="MFS general substrate transporter like domains"/>
    <property type="match status" value="1"/>
</dbReference>
<evidence type="ECO:0000313" key="11">
    <source>
        <dbReference type="Proteomes" id="UP000219994"/>
    </source>
</evidence>
<dbReference type="GO" id="GO:0022857">
    <property type="term" value="F:transmembrane transporter activity"/>
    <property type="evidence" value="ECO:0007669"/>
    <property type="project" value="InterPro"/>
</dbReference>
<keyword evidence="3" id="KW-1003">Cell membrane</keyword>
<dbReference type="CDD" id="cd06173">
    <property type="entry name" value="MFS_MefA_like"/>
    <property type="match status" value="1"/>
</dbReference>
<evidence type="ECO:0000259" key="9">
    <source>
        <dbReference type="PROSITE" id="PS50850"/>
    </source>
</evidence>
<feature type="transmembrane region" description="Helical" evidence="8">
    <location>
        <begin position="49"/>
        <end position="68"/>
    </location>
</feature>
<dbReference type="Proteomes" id="UP000219994">
    <property type="component" value="Unassembled WGS sequence"/>
</dbReference>
<feature type="region of interest" description="Disordered" evidence="7">
    <location>
        <begin position="478"/>
        <end position="513"/>
    </location>
</feature>
<evidence type="ECO:0000256" key="7">
    <source>
        <dbReference type="SAM" id="MobiDB-lite"/>
    </source>
</evidence>
<keyword evidence="6 8" id="KW-0472">Membrane</keyword>
<evidence type="ECO:0000256" key="5">
    <source>
        <dbReference type="ARBA" id="ARBA00022989"/>
    </source>
</evidence>
<sequence length="536" mass="56942">MTAMFRSLSERDFRIWFVGAFVSNIGGWMQTTAQNWVVLTELTDSNALAVGVTVALQFAPPLLLSPVTGLIADRFDRRKILFITQTAMLALDLALGIVLIAGHAQLWHLYVFALLLGVVSAVDVPCRQTFITDLVAHAHMSNAVALNSAQFNAARMIGPAIAGLLILIVGSGWVFILNAFSFIAMLIALGMLRNLTPQFPRTTSPGNQFVAGFRYILGRPDLIVVFIIVFLVGAFGMNFPIFSSTMAVAFGRGAGEFGLLSSIIAIGSLAGALLSARRERARIRVIIVASASFGLAALISALTPTFWAFATSTVLIGFAAVTLMTTANGYVQSTTAPGMRGRVVALYMAILMGGTPIGAPIVGAVADHFGPRWGLGVAAVSGAVAALIGLGWLIVARGMRIEKHPRTNWRPVLKFADAPTAAIAIIPSPDLRTVVPPEPVTPVGCSEGRSGVCACTAASVAPVDFSEEVALTSPIPLPHLRARNSHGNKQTPDSSLPPAQHGGGPLGQPDDRRCAEIRQQINENHHRDAIRRNHEQ</sequence>
<evidence type="ECO:0000256" key="4">
    <source>
        <dbReference type="ARBA" id="ARBA00022692"/>
    </source>
</evidence>
<evidence type="ECO:0000256" key="8">
    <source>
        <dbReference type="SAM" id="Phobius"/>
    </source>
</evidence>
<feature type="transmembrane region" description="Helical" evidence="8">
    <location>
        <begin position="12"/>
        <end position="29"/>
    </location>
</feature>
<dbReference type="SUPFAM" id="SSF103473">
    <property type="entry name" value="MFS general substrate transporter"/>
    <property type="match status" value="1"/>
</dbReference>
<comment type="subcellular location">
    <subcellularLocation>
        <location evidence="1">Cell membrane</location>
        <topology evidence="1">Multi-pass membrane protein</topology>
    </subcellularLocation>
</comment>
<organism evidence="10 11">
    <name type="scientific">Candidatus Lumbricidiphila eiseniae</name>
    <dbReference type="NCBI Taxonomy" id="1969409"/>
    <lineage>
        <taxon>Bacteria</taxon>
        <taxon>Bacillati</taxon>
        <taxon>Actinomycetota</taxon>
        <taxon>Actinomycetes</taxon>
        <taxon>Micrococcales</taxon>
        <taxon>Microbacteriaceae</taxon>
        <taxon>Candidatus Lumbricidiphila</taxon>
    </lineage>
</organism>
<feature type="transmembrane region" description="Helical" evidence="8">
    <location>
        <begin position="372"/>
        <end position="396"/>
    </location>
</feature>